<evidence type="ECO:0000256" key="1">
    <source>
        <dbReference type="SAM" id="MobiDB-lite"/>
    </source>
</evidence>
<protein>
    <submittedName>
        <fullName evidence="2">Uncharacterized protein</fullName>
    </submittedName>
</protein>
<accession>A0A5E4YDE2</accession>
<organism evidence="2 3">
    <name type="scientific">Pandoraea pneumonica</name>
    <dbReference type="NCBI Taxonomy" id="2508299"/>
    <lineage>
        <taxon>Bacteria</taxon>
        <taxon>Pseudomonadati</taxon>
        <taxon>Pseudomonadota</taxon>
        <taxon>Betaproteobacteria</taxon>
        <taxon>Burkholderiales</taxon>
        <taxon>Burkholderiaceae</taxon>
        <taxon>Pandoraea</taxon>
    </lineage>
</organism>
<feature type="region of interest" description="Disordered" evidence="1">
    <location>
        <begin position="208"/>
        <end position="229"/>
    </location>
</feature>
<dbReference type="Proteomes" id="UP000366945">
    <property type="component" value="Unassembled WGS sequence"/>
</dbReference>
<reference evidence="2 3" key="1">
    <citation type="submission" date="2019-08" db="EMBL/GenBank/DDBJ databases">
        <authorList>
            <person name="Peeters C."/>
        </authorList>
    </citation>
    <scope>NUCLEOTIDE SEQUENCE [LARGE SCALE GENOMIC DNA]</scope>
    <source>
        <strain evidence="2 3">LMG 31114</strain>
    </source>
</reference>
<dbReference type="AlphaFoldDB" id="A0A5E4YDE2"/>
<gene>
    <name evidence="2" type="ORF">PPN31114_04447</name>
</gene>
<name>A0A5E4YDE2_9BURK</name>
<evidence type="ECO:0000313" key="3">
    <source>
        <dbReference type="Proteomes" id="UP000366945"/>
    </source>
</evidence>
<proteinExistence type="predicted"/>
<evidence type="ECO:0000313" key="2">
    <source>
        <dbReference type="EMBL" id="VVE46457.1"/>
    </source>
</evidence>
<keyword evidence="3" id="KW-1185">Reference proteome</keyword>
<dbReference type="GeneID" id="300406431"/>
<sequence length="229" mass="24934">MGVPPQGAPVPSNSEPLSASTIEHFQRSAIRCELVPVKKYFFEALMELVGTTGECPKPCLASNAQLRRALVEVLALHPEGDTISVDAMLKDSAPSLLLDDPSYSPGTLKALRYDMGVNALKQGLFSMSGEAPAEEDFLFFGESEMMFLKDGNQYRNEVARRHSTVIGFHYTAAGMPGYTLQPGMLRRHSSSLGRIEDFVDHLAACQQRRDAPTEGRSPSAPPSSQCTLT</sequence>
<dbReference type="EMBL" id="CABPSK010000004">
    <property type="protein sequence ID" value="VVE46457.1"/>
    <property type="molecule type" value="Genomic_DNA"/>
</dbReference>
<dbReference type="RefSeq" id="WP_217426975.1">
    <property type="nucleotide sequence ID" value="NZ_CABPSK010000004.1"/>
</dbReference>